<keyword evidence="2" id="KW-0347">Helicase</keyword>
<dbReference type="Proteomes" id="UP000271010">
    <property type="component" value="Unassembled WGS sequence"/>
</dbReference>
<dbReference type="AlphaFoldDB" id="A0A3M9MRJ8"/>
<dbReference type="Pfam" id="PF19263">
    <property type="entry name" value="DUF5906"/>
    <property type="match status" value="1"/>
</dbReference>
<keyword evidence="3" id="KW-1185">Reference proteome</keyword>
<proteinExistence type="predicted"/>
<evidence type="ECO:0000313" key="2">
    <source>
        <dbReference type="EMBL" id="RNI28162.1"/>
    </source>
</evidence>
<dbReference type="GO" id="GO:0004386">
    <property type="term" value="F:helicase activity"/>
    <property type="evidence" value="ECO:0007669"/>
    <property type="project" value="UniProtKB-KW"/>
</dbReference>
<keyword evidence="2" id="KW-0547">Nucleotide-binding</keyword>
<keyword evidence="2" id="KW-0067">ATP-binding</keyword>
<dbReference type="Gene3D" id="3.40.50.300">
    <property type="entry name" value="P-loop containing nucleotide triphosphate hydrolases"/>
    <property type="match status" value="1"/>
</dbReference>
<gene>
    <name evidence="2" type="ORF">EFA69_19005</name>
</gene>
<dbReference type="InterPro" id="IPR027417">
    <property type="entry name" value="P-loop_NTPase"/>
</dbReference>
<feature type="domain" description="NrS-1 polymerase-like helicase" evidence="1">
    <location>
        <begin position="170"/>
        <end position="272"/>
    </location>
</feature>
<accession>A0A3M9MRJ8</accession>
<dbReference type="InterPro" id="IPR045455">
    <property type="entry name" value="NrS-1_pol-like_helicase"/>
</dbReference>
<evidence type="ECO:0000313" key="3">
    <source>
        <dbReference type="Proteomes" id="UP000271010"/>
    </source>
</evidence>
<name>A0A3M9MRJ8_9BACT</name>
<comment type="caution">
    <text evidence="2">The sequence shown here is derived from an EMBL/GenBank/DDBJ whole genome shotgun (WGS) entry which is preliminary data.</text>
</comment>
<keyword evidence="2" id="KW-0378">Hydrolase</keyword>
<organism evidence="2 3">
    <name type="scientific">Rufibacter immobilis</name>
    <dbReference type="NCBI Taxonomy" id="1348778"/>
    <lineage>
        <taxon>Bacteria</taxon>
        <taxon>Pseudomonadati</taxon>
        <taxon>Bacteroidota</taxon>
        <taxon>Cytophagia</taxon>
        <taxon>Cytophagales</taxon>
        <taxon>Hymenobacteraceae</taxon>
        <taxon>Rufibacter</taxon>
    </lineage>
</organism>
<sequence length="455" mass="53415">MEIGNQIIKETAHNNHSNRLMKIERKPPVEGRAFMEPHEEYIKVGTNYFRKIIVPAATPGKYLGERLDPWKRITIMEDYDSKESKIILHKMEKYKAFVIRPEHLKYERDIEGCYNLYEPLKFCPSLVSSPIPNTLNFLGHIFGEQLEIGLDYLKLLYTKPLQKLYILCLVSDLRNTGKTTFLNWLNLIFGKNLTRINSEDIEGKFNSDWTSKLIIGIDETFIDSKKAAERIKNLSTTTVFKTEAKQKDKIETEFFGKFVFASNNVKDFLPIEEEEIRYWVRYIKPLKHDNVNFIEELEKEIPAFLRFLIDRKMHTPTPMTRMWHRVEDIWTPDLEVTIRGCKSNMEKLLVDTIKDYYYEFNDEIISRGDTDPWLKLTLNEIAELVTLANGRKAIYGISEIRKVICEKWGLQPVNSSYKVYKWVEVPDGNANTKMTLSVNAKKGRFYLIPLEKLEP</sequence>
<reference evidence="2 3" key="1">
    <citation type="submission" date="2018-11" db="EMBL/GenBank/DDBJ databases">
        <title>Rufibacter latericius sp. nov., isolated from water in Baiyang Lake.</title>
        <authorList>
            <person name="Yang Y."/>
        </authorList>
    </citation>
    <scope>NUCLEOTIDE SEQUENCE [LARGE SCALE GENOMIC DNA]</scope>
    <source>
        <strain evidence="2 3">MCC P1</strain>
    </source>
</reference>
<protein>
    <submittedName>
        <fullName evidence="2">Helicase</fullName>
    </submittedName>
</protein>
<evidence type="ECO:0000259" key="1">
    <source>
        <dbReference type="Pfam" id="PF19263"/>
    </source>
</evidence>
<dbReference type="EMBL" id="RJJE01000017">
    <property type="protein sequence ID" value="RNI28162.1"/>
    <property type="molecule type" value="Genomic_DNA"/>
</dbReference>